<protein>
    <recommendedName>
        <fullName evidence="5">Coiled-coil domain-containing protein SCD2</fullName>
    </recommendedName>
</protein>
<evidence type="ECO:0000256" key="1">
    <source>
        <dbReference type="SAM" id="Coils"/>
    </source>
</evidence>
<feature type="region of interest" description="Disordered" evidence="2">
    <location>
        <begin position="206"/>
        <end position="253"/>
    </location>
</feature>
<dbReference type="EMBL" id="CM002923">
    <property type="protein sequence ID" value="KGN60847.1"/>
    <property type="molecule type" value="Genomic_DNA"/>
</dbReference>
<dbReference type="Gramene" id="KGN60847">
    <property type="protein sequence ID" value="KGN60847"/>
    <property type="gene ID" value="Csa_2G013280"/>
</dbReference>
<dbReference type="GO" id="GO:0000911">
    <property type="term" value="P:cytokinesis by cell plate formation"/>
    <property type="evidence" value="ECO:0007669"/>
    <property type="project" value="InterPro"/>
</dbReference>
<proteinExistence type="predicted"/>
<gene>
    <name evidence="3" type="ORF">Csa_2G013280</name>
</gene>
<reference evidence="3 4" key="3">
    <citation type="journal article" date="2010" name="BMC Genomics">
        <title>Transcriptome sequencing and comparative analysis of cucumber flowers with different sex types.</title>
        <authorList>
            <person name="Guo S."/>
            <person name="Zheng Y."/>
            <person name="Joung J.G."/>
            <person name="Liu S."/>
            <person name="Zhang Z."/>
            <person name="Crasta O.R."/>
            <person name="Sobral B.W."/>
            <person name="Xu Y."/>
            <person name="Huang S."/>
            <person name="Fei Z."/>
        </authorList>
    </citation>
    <scope>NUCLEOTIDE SEQUENCE [LARGE SCALE GENOMIC DNA]</scope>
    <source>
        <strain evidence="4">cv. 9930</strain>
    </source>
</reference>
<reference evidence="3 4" key="2">
    <citation type="journal article" date="2009" name="PLoS ONE">
        <title>An integrated genetic and cytogenetic map of the cucumber genome.</title>
        <authorList>
            <person name="Ren Y."/>
            <person name="Zhang Z."/>
            <person name="Liu J."/>
            <person name="Staub J.E."/>
            <person name="Han Y."/>
            <person name="Cheng Z."/>
            <person name="Li X."/>
            <person name="Lu J."/>
            <person name="Miao H."/>
            <person name="Kang H."/>
            <person name="Xie B."/>
            <person name="Gu X."/>
            <person name="Wang X."/>
            <person name="Du Y."/>
            <person name="Jin W."/>
            <person name="Huang S."/>
        </authorList>
    </citation>
    <scope>NUCLEOTIDE SEQUENCE [LARGE SCALE GENOMIC DNA]</scope>
    <source>
        <strain evidence="4">cv. 9930</strain>
    </source>
</reference>
<feature type="compositionally biased region" description="Polar residues" evidence="2">
    <location>
        <begin position="101"/>
        <end position="138"/>
    </location>
</feature>
<dbReference type="PANTHER" id="PTHR31762">
    <property type="entry name" value="FAS-BINDING FACTOR-LIKE PROTEIN"/>
    <property type="match status" value="1"/>
</dbReference>
<evidence type="ECO:0000313" key="3">
    <source>
        <dbReference type="EMBL" id="KGN60847.1"/>
    </source>
</evidence>
<sequence>MDRMRPVYTRQKSNAGTPLAPASPLVSSFPHHNRSGSTGLANSRRGQNNAAKAAAQRLAKVMASSADDEDEEDDLSFDYSLASGTGSIGLAGGRSVRARSPMQSFRTIQEQPTSGHAGSIGRASQTVNPTEQSLSGRSTLGYRPAHSDNNVEQPLITRTSTSGRSSHLGNSIEQTPSTRSTSISRPNLGVRTVPLVPSSVSISLKPTLPVTPKEGQSDTRTSLRPALPVTPKEGQVDTRASHRPALPVTPKEGQFDIKTSLRPALPVTPKEAQFDSKISIRPSFPVTPTEGQLDTKRDKRLSLDMGSINFRDTSNQPSSSDLQDELDMVQEENETLLEKLRLAEERCEEAEARARQLESQARPRKKFFWIRKEAALQQREAALRVASQSHGSRGTHHIAALKTEAETARDEATSALEHLDEAEAELQSLRIMTHRMILTKEEMTQWFPILDLLELSANCIHAEVAGARYEYWSSFTSSPVEVVLEAGKKAKEVTASNDLEGRENQRDLNEFSSESNVESMLLVERGLRELATLKVEDAVALAMARDRRANLLKPDEAKLPIEGQFEAFELSPEESEDVAFKQAWLTYFWKRAKLDELEPDIADERLEFWINHTNKSTSHDAVDVERGLIELRKLGIENQLWERSRRGLEVNPNRRPHQSDF</sequence>
<dbReference type="eggNOG" id="ENOG502QVZK">
    <property type="taxonomic scope" value="Eukaryota"/>
</dbReference>
<reference evidence="3 4" key="4">
    <citation type="journal article" date="2011" name="BMC Genomics">
        <title>RNA-Seq improves annotation of protein-coding genes in the cucumber genome.</title>
        <authorList>
            <person name="Li Z."/>
            <person name="Zhang Z."/>
            <person name="Yan P."/>
            <person name="Huang S."/>
            <person name="Fei Z."/>
            <person name="Lin K."/>
        </authorList>
    </citation>
    <scope>NUCLEOTIDE SEQUENCE [LARGE SCALE GENOMIC DNA]</scope>
    <source>
        <strain evidence="4">cv. 9930</strain>
    </source>
</reference>
<evidence type="ECO:0000313" key="4">
    <source>
        <dbReference type="Proteomes" id="UP000029981"/>
    </source>
</evidence>
<dbReference type="AlphaFoldDB" id="A0A0A0LJG0"/>
<feature type="compositionally biased region" description="Polar residues" evidence="2">
    <location>
        <begin position="147"/>
        <end position="174"/>
    </location>
</feature>
<feature type="region of interest" description="Disordered" evidence="2">
    <location>
        <begin position="1"/>
        <end position="56"/>
    </location>
</feature>
<keyword evidence="1" id="KW-0175">Coiled coil</keyword>
<dbReference type="Proteomes" id="UP000029981">
    <property type="component" value="Chromosome 2"/>
</dbReference>
<feature type="compositionally biased region" description="Low complexity" evidence="2">
    <location>
        <begin position="175"/>
        <end position="186"/>
    </location>
</feature>
<dbReference type="PANTHER" id="PTHR31762:SF10">
    <property type="entry name" value="FAS-BINDING FACTOR-LIKE PROTEIN"/>
    <property type="match status" value="1"/>
</dbReference>
<evidence type="ECO:0008006" key="5">
    <source>
        <dbReference type="Google" id="ProtNLM"/>
    </source>
</evidence>
<dbReference type="OMA" id="VQYGIHA"/>
<dbReference type="InterPro" id="IPR040321">
    <property type="entry name" value="SCD2-like"/>
</dbReference>
<name>A0A0A0LJG0_CUCSA</name>
<feature type="region of interest" description="Disordered" evidence="2">
    <location>
        <begin position="88"/>
        <end position="190"/>
    </location>
</feature>
<feature type="compositionally biased region" description="Polar residues" evidence="2">
    <location>
        <begin position="35"/>
        <end position="49"/>
    </location>
</feature>
<evidence type="ECO:0000256" key="2">
    <source>
        <dbReference type="SAM" id="MobiDB-lite"/>
    </source>
</evidence>
<organism evidence="3 4">
    <name type="scientific">Cucumis sativus</name>
    <name type="common">Cucumber</name>
    <dbReference type="NCBI Taxonomy" id="3659"/>
    <lineage>
        <taxon>Eukaryota</taxon>
        <taxon>Viridiplantae</taxon>
        <taxon>Streptophyta</taxon>
        <taxon>Embryophyta</taxon>
        <taxon>Tracheophyta</taxon>
        <taxon>Spermatophyta</taxon>
        <taxon>Magnoliopsida</taxon>
        <taxon>eudicotyledons</taxon>
        <taxon>Gunneridae</taxon>
        <taxon>Pentapetalae</taxon>
        <taxon>rosids</taxon>
        <taxon>fabids</taxon>
        <taxon>Cucurbitales</taxon>
        <taxon>Cucurbitaceae</taxon>
        <taxon>Benincaseae</taxon>
        <taxon>Cucumis</taxon>
    </lineage>
</organism>
<feature type="coiled-coil region" evidence="1">
    <location>
        <begin position="398"/>
        <end position="432"/>
    </location>
</feature>
<accession>A0A0A0LJG0</accession>
<feature type="coiled-coil region" evidence="1">
    <location>
        <begin position="319"/>
        <end position="360"/>
    </location>
</feature>
<feature type="region of interest" description="Disordered" evidence="2">
    <location>
        <begin position="281"/>
        <end position="300"/>
    </location>
</feature>
<reference evidence="3 4" key="1">
    <citation type="journal article" date="2009" name="Nat. Genet.">
        <title>The genome of the cucumber, Cucumis sativus L.</title>
        <authorList>
            <person name="Huang S."/>
            <person name="Li R."/>
            <person name="Zhang Z."/>
            <person name="Li L."/>
            <person name="Gu X."/>
            <person name="Fan W."/>
            <person name="Lucas W.J."/>
            <person name="Wang X."/>
            <person name="Xie B."/>
            <person name="Ni P."/>
            <person name="Ren Y."/>
            <person name="Zhu H."/>
            <person name="Li J."/>
            <person name="Lin K."/>
            <person name="Jin W."/>
            <person name="Fei Z."/>
            <person name="Li G."/>
            <person name="Staub J."/>
            <person name="Kilian A."/>
            <person name="van der Vossen E.A."/>
            <person name="Wu Y."/>
            <person name="Guo J."/>
            <person name="He J."/>
            <person name="Jia Z."/>
            <person name="Ren Y."/>
            <person name="Tian G."/>
            <person name="Lu Y."/>
            <person name="Ruan J."/>
            <person name="Qian W."/>
            <person name="Wang M."/>
            <person name="Huang Q."/>
            <person name="Li B."/>
            <person name="Xuan Z."/>
            <person name="Cao J."/>
            <person name="Asan"/>
            <person name="Wu Z."/>
            <person name="Zhang J."/>
            <person name="Cai Q."/>
            <person name="Bai Y."/>
            <person name="Zhao B."/>
            <person name="Han Y."/>
            <person name="Li Y."/>
            <person name="Li X."/>
            <person name="Wang S."/>
            <person name="Shi Q."/>
            <person name="Liu S."/>
            <person name="Cho W.K."/>
            <person name="Kim J.Y."/>
            <person name="Xu Y."/>
            <person name="Heller-Uszynska K."/>
            <person name="Miao H."/>
            <person name="Cheng Z."/>
            <person name="Zhang S."/>
            <person name="Wu J."/>
            <person name="Yang Y."/>
            <person name="Kang H."/>
            <person name="Li M."/>
            <person name="Liang H."/>
            <person name="Ren X."/>
            <person name="Shi Z."/>
            <person name="Wen M."/>
            <person name="Jian M."/>
            <person name="Yang H."/>
            <person name="Zhang G."/>
            <person name="Yang Z."/>
            <person name="Chen R."/>
            <person name="Liu S."/>
            <person name="Li J."/>
            <person name="Ma L."/>
            <person name="Liu H."/>
            <person name="Zhou Y."/>
            <person name="Zhao J."/>
            <person name="Fang X."/>
            <person name="Li G."/>
            <person name="Fang L."/>
            <person name="Li Y."/>
            <person name="Liu D."/>
            <person name="Zheng H."/>
            <person name="Zhang Y."/>
            <person name="Qin N."/>
            <person name="Li Z."/>
            <person name="Yang G."/>
            <person name="Yang S."/>
            <person name="Bolund L."/>
            <person name="Kristiansen K."/>
            <person name="Zheng H."/>
            <person name="Li S."/>
            <person name="Zhang X."/>
            <person name="Yang H."/>
            <person name="Wang J."/>
            <person name="Sun R."/>
            <person name="Zhang B."/>
            <person name="Jiang S."/>
            <person name="Wang J."/>
            <person name="Du Y."/>
            <person name="Li S."/>
        </authorList>
    </citation>
    <scope>NUCLEOTIDE SEQUENCE [LARGE SCALE GENOMIC DNA]</scope>
    <source>
        <strain evidence="4">cv. 9930</strain>
    </source>
</reference>
<keyword evidence="4" id="KW-1185">Reference proteome</keyword>
<dbReference type="STRING" id="3659.A0A0A0LJG0"/>